<feature type="transmembrane region" description="Helical" evidence="1">
    <location>
        <begin position="108"/>
        <end position="126"/>
    </location>
</feature>
<accession>A0A1B1KIR3</accession>
<dbReference type="InterPro" id="IPR025597">
    <property type="entry name" value="DUF4345"/>
</dbReference>
<name>A0A1B1KIR3_RHOOP</name>
<keyword evidence="2" id="KW-0614">Plasmid</keyword>
<reference evidence="2 3" key="1">
    <citation type="submission" date="2014-07" db="EMBL/GenBank/DDBJ databases">
        <authorList>
            <person name="Zhang J.E."/>
            <person name="Yang H."/>
            <person name="Guo J."/>
            <person name="Deng Z."/>
            <person name="Luo H."/>
            <person name="Luo M."/>
            <person name="Zhao B."/>
        </authorList>
    </citation>
    <scope>NUCLEOTIDE SEQUENCE [LARGE SCALE GENOMIC DNA]</scope>
    <source>
        <strain evidence="2 3">1CP</strain>
        <plasmid evidence="3">Plasmid pr1cp1</plasmid>
    </source>
</reference>
<dbReference type="Pfam" id="PF14248">
    <property type="entry name" value="DUF4345"/>
    <property type="match status" value="1"/>
</dbReference>
<dbReference type="AlphaFoldDB" id="A0A1B1KIR3"/>
<geneLocation type="plasmid" evidence="3">
    <name>pr1cp1</name>
</geneLocation>
<protein>
    <submittedName>
        <fullName evidence="2">Putative membrane protein</fullName>
    </submittedName>
</protein>
<dbReference type="EMBL" id="CP009112">
    <property type="protein sequence ID" value="ANS32487.1"/>
    <property type="molecule type" value="Genomic_DNA"/>
</dbReference>
<proteinExistence type="predicted"/>
<dbReference type="Proteomes" id="UP000186108">
    <property type="component" value="Plasmid pR1CP1"/>
</dbReference>
<sequence length="138" mass="14568">MTTTTRDRTRTRMQWTLGLMALVPTISGVQQVLLGAQAVPGNPSEVAAVIDGELRYVNVFKAAVGPIILSRLGTVEDSTAVTAALAAVFAGGLARLWSWKQAGRPHSIGIVAIALEVGVVPVILAWRRRFAIHGAGSQ</sequence>
<gene>
    <name evidence="2" type="ORF">R1CP_39520</name>
</gene>
<keyword evidence="1" id="KW-0812">Transmembrane</keyword>
<evidence type="ECO:0000313" key="2">
    <source>
        <dbReference type="EMBL" id="ANS32487.1"/>
    </source>
</evidence>
<keyword evidence="1" id="KW-0472">Membrane</keyword>
<feature type="transmembrane region" description="Helical" evidence="1">
    <location>
        <begin position="79"/>
        <end position="96"/>
    </location>
</feature>
<evidence type="ECO:0000313" key="3">
    <source>
        <dbReference type="Proteomes" id="UP000186108"/>
    </source>
</evidence>
<evidence type="ECO:0000256" key="1">
    <source>
        <dbReference type="SAM" id="Phobius"/>
    </source>
</evidence>
<organism evidence="2 3">
    <name type="scientific">Rhodococcus opacus</name>
    <name type="common">Nocardia opaca</name>
    <dbReference type="NCBI Taxonomy" id="37919"/>
    <lineage>
        <taxon>Bacteria</taxon>
        <taxon>Bacillati</taxon>
        <taxon>Actinomycetota</taxon>
        <taxon>Actinomycetes</taxon>
        <taxon>Mycobacteriales</taxon>
        <taxon>Nocardiaceae</taxon>
        <taxon>Rhodococcus</taxon>
    </lineage>
</organism>
<keyword evidence="1" id="KW-1133">Transmembrane helix</keyword>